<reference evidence="11 12" key="1">
    <citation type="submission" date="2017-03" db="EMBL/GenBank/DDBJ databases">
        <title>Genomes of endolithic fungi from Antarctica.</title>
        <authorList>
            <person name="Coleine C."/>
            <person name="Masonjones S."/>
            <person name="Stajich J.E."/>
        </authorList>
    </citation>
    <scope>NUCLEOTIDE SEQUENCE [LARGE SCALE GENOMIC DNA]</scope>
    <source>
        <strain evidence="11 12">CCFEE 6314</strain>
    </source>
</reference>
<keyword evidence="4 9" id="KW-0805">Transcription regulation</keyword>
<dbReference type="InterPro" id="IPR021665">
    <property type="entry name" value="Mediator_Med16_N"/>
</dbReference>
<evidence type="ECO:0000256" key="5">
    <source>
        <dbReference type="ARBA" id="ARBA00023159"/>
    </source>
</evidence>
<dbReference type="InterPro" id="IPR048338">
    <property type="entry name" value="Mediator_Med16"/>
</dbReference>
<sequence>MDQLDQMDADGDDFASATFFNQNSLDQIQQIDPTAHLNAVANVAIPTDPIVVDNISRRWYSGCLERIAWSRHGHIATISDDATTVYIEALESHQPSNTWVLIQRHALSTVFENATSLAWSSTGGELVVIDTKGRISIFQTSPTALNRLNLAHQETLDSSTASSPPVGMAWLNQDRQDRPRNVVPTANKTEDRWTHVNARAKPLGPYWHRAVAVAHRSGLFSLCYQRGDGQYVKLNRQLSQSPDSVYTHANFASTLEGKMLVVLHAFDSKISVYMINIDWSEVKANVDGVPVLTIEAVCTHVSSQPTVSAAMGGDIYDPESWQLSHLEVLQTSDVEKAVHVPPTILAVSTGINKSVGVTDPGYLISSLIKRWTVTSVEQSLHPRFDELPSKGSSSAEQATVVTLQRQPDKEEQVITSLRYHDATHSVIVTTQENRTDFLGTDDLSSVSFAASPTEVTSMAQAGFTYPFTSTIYASSCSPSACVRADLTPDGKTQLAHMEYHFSQPPPDPSQDSPTDVVLASLNLTFARTCWFNTTIDDVLLCAVKNVPPTLVPGLIAGMYRTLFRDKEYINDKVEGSELERVFHKQVISKVMAYHSGLTTFCPGLPSIDPISPGAKPWTLTAQWAWFANNIRQTATILYTSLRDFNNLNVILSPDFTDILCGQIRWGMTIIRLVINTILEVGDRETTPDIFDDHNQNRLGDTVGDGSQGLVALLINCHWSRIFLVAFVRAVRAYAKHPDPKLKHQIQVLQCIQNETTGKGVSFPAIEALLEPRWSSPGDVEGDPAATAARQVEMMSTGTVHEAYQGTVKTILTKLINPPHGLRSKLLIDRLKLFTEQTDMDFLFLNHQVQGKQLPSTRPTPVYDVLRKKLITKGVLEHSHSGSSGQLVLRKCVRCGSYSEDVNMPPKDWSRPVVALMGRCMCDGAWIMVPWES</sequence>
<comment type="subunit">
    <text evidence="9">Component of the Mediator complex.</text>
</comment>
<dbReference type="EMBL" id="NAJM01000016">
    <property type="protein sequence ID" value="RVX71716.1"/>
    <property type="molecule type" value="Genomic_DNA"/>
</dbReference>
<keyword evidence="5 9" id="KW-0010">Activator</keyword>
<evidence type="ECO:0000259" key="10">
    <source>
        <dbReference type="Pfam" id="PF11635"/>
    </source>
</evidence>
<evidence type="ECO:0000256" key="1">
    <source>
        <dbReference type="ARBA" id="ARBA00004123"/>
    </source>
</evidence>
<dbReference type="OrthoDB" id="4139168at2759"/>
<dbReference type="AlphaFoldDB" id="A0A438N7U0"/>
<dbReference type="GO" id="GO:0016592">
    <property type="term" value="C:mediator complex"/>
    <property type="evidence" value="ECO:0007669"/>
    <property type="project" value="InterPro"/>
</dbReference>
<organism evidence="11 12">
    <name type="scientific">Exophiala mesophila</name>
    <name type="common">Black yeast-like fungus</name>
    <dbReference type="NCBI Taxonomy" id="212818"/>
    <lineage>
        <taxon>Eukaryota</taxon>
        <taxon>Fungi</taxon>
        <taxon>Dikarya</taxon>
        <taxon>Ascomycota</taxon>
        <taxon>Pezizomycotina</taxon>
        <taxon>Eurotiomycetes</taxon>
        <taxon>Chaetothyriomycetidae</taxon>
        <taxon>Chaetothyriales</taxon>
        <taxon>Herpotrichiellaceae</taxon>
        <taxon>Exophiala</taxon>
    </lineage>
</organism>
<evidence type="ECO:0000256" key="2">
    <source>
        <dbReference type="ARBA" id="ARBA00006543"/>
    </source>
</evidence>
<evidence type="ECO:0000256" key="6">
    <source>
        <dbReference type="ARBA" id="ARBA00023163"/>
    </source>
</evidence>
<proteinExistence type="inferred from homology"/>
<dbReference type="VEuPathDB" id="FungiDB:PV10_08511"/>
<evidence type="ECO:0000313" key="11">
    <source>
        <dbReference type="EMBL" id="RVX71716.1"/>
    </source>
</evidence>
<dbReference type="SUPFAM" id="SSF101908">
    <property type="entry name" value="Putative isomerase YbhE"/>
    <property type="match status" value="1"/>
</dbReference>
<evidence type="ECO:0000256" key="3">
    <source>
        <dbReference type="ARBA" id="ARBA00019614"/>
    </source>
</evidence>
<evidence type="ECO:0000256" key="4">
    <source>
        <dbReference type="ARBA" id="ARBA00023015"/>
    </source>
</evidence>
<dbReference type="Proteomes" id="UP000288859">
    <property type="component" value="Unassembled WGS sequence"/>
</dbReference>
<comment type="similarity">
    <text evidence="2 9">Belongs to the Mediator complex subunit 16 family.</text>
</comment>
<evidence type="ECO:0000256" key="7">
    <source>
        <dbReference type="ARBA" id="ARBA00023242"/>
    </source>
</evidence>
<gene>
    <name evidence="9" type="primary">MED16</name>
    <name evidence="11" type="ORF">B0A52_03900</name>
</gene>
<comment type="function">
    <text evidence="9">Component of the Mediator complex, a coactivator involved in the regulated transcription of nearly all RNA polymerase II-dependent genes. Mediator functions as a bridge to convey information from gene-specific regulatory proteins to the basal RNA polymerase II transcription machinery. Mediator is recruited to promoters by direct interactions with regulatory proteins and serves as a scaffold for the assembly of a functional preinitiation complex with RNA polymerase II and the general transcription factors.</text>
</comment>
<accession>A0A438N7U0</accession>
<evidence type="ECO:0000256" key="8">
    <source>
        <dbReference type="ARBA" id="ARBA00032015"/>
    </source>
</evidence>
<dbReference type="PANTHER" id="PTHR13224">
    <property type="entry name" value="THYROID HORMONE RECEPTOR-ASSOCIATED PROTEIN-RELATED"/>
    <property type="match status" value="1"/>
</dbReference>
<comment type="caution">
    <text evidence="11">The sequence shown here is derived from an EMBL/GenBank/DDBJ whole genome shotgun (WGS) entry which is preliminary data.</text>
</comment>
<evidence type="ECO:0000313" key="12">
    <source>
        <dbReference type="Proteomes" id="UP000288859"/>
    </source>
</evidence>
<keyword evidence="6 9" id="KW-0804">Transcription</keyword>
<dbReference type="Pfam" id="PF11635">
    <property type="entry name" value="Med16_N"/>
    <property type="match status" value="1"/>
</dbReference>
<feature type="domain" description="Mediator complex subunit Med16 N-terminal" evidence="10">
    <location>
        <begin position="158"/>
        <end position="466"/>
    </location>
</feature>
<name>A0A438N7U0_EXOME</name>
<dbReference type="GO" id="GO:0045893">
    <property type="term" value="P:positive regulation of DNA-templated transcription"/>
    <property type="evidence" value="ECO:0007669"/>
    <property type="project" value="TreeGrafter"/>
</dbReference>
<protein>
    <recommendedName>
        <fullName evidence="3 9">Mediator of RNA polymerase II transcription subunit 16</fullName>
    </recommendedName>
    <alternativeName>
        <fullName evidence="8 9">Mediator complex subunit 16</fullName>
    </alternativeName>
</protein>
<dbReference type="PANTHER" id="PTHR13224:SF6">
    <property type="entry name" value="MEDIATOR OF RNA POLYMERASE II TRANSCRIPTION SUBUNIT 16"/>
    <property type="match status" value="1"/>
</dbReference>
<evidence type="ECO:0000256" key="9">
    <source>
        <dbReference type="RuleBase" id="RU364149"/>
    </source>
</evidence>
<keyword evidence="7 9" id="KW-0539">Nucleus</keyword>
<comment type="subcellular location">
    <subcellularLocation>
        <location evidence="1 9">Nucleus</location>
    </subcellularLocation>
</comment>